<dbReference type="GO" id="GO:0008270">
    <property type="term" value="F:zinc ion binding"/>
    <property type="evidence" value="ECO:0007669"/>
    <property type="project" value="InterPro"/>
</dbReference>
<dbReference type="InterPro" id="IPR001719">
    <property type="entry name" value="AP_endonuc_2"/>
</dbReference>
<dbReference type="Gene3D" id="3.20.20.150">
    <property type="entry name" value="Divalent-metal-dependent TIM barrel enzymes"/>
    <property type="match status" value="1"/>
</dbReference>
<name>A0A9D1N1Z9_9CLOT</name>
<evidence type="ECO:0000259" key="1">
    <source>
        <dbReference type="Pfam" id="PF01261"/>
    </source>
</evidence>
<dbReference type="InterPro" id="IPR036237">
    <property type="entry name" value="Xyl_isomerase-like_sf"/>
</dbReference>
<dbReference type="GO" id="GO:0003906">
    <property type="term" value="F:DNA-(apurinic or apyrimidinic site) endonuclease activity"/>
    <property type="evidence" value="ECO:0007669"/>
    <property type="project" value="TreeGrafter"/>
</dbReference>
<sequence>MDTLKFVTAGQPICNGTAGYKRAFEILEELGLDGMELEFVHGVRMTEANQNLVRDIVKEKNMVITAHGPYYINLNSKEDEKIEASVKRILDTARMGQSLGAFSVTYHAAFYMGKSSKEVSERVHKSMEEICTVLDEEKLDIWVRPETTGKPTQWGNLEEIVELSKNFKQVLPCVDFSHLHARTNGLYNTYDEFCAIFDTIGTELGDYALNNFHAHIAGIEYGEKGEKKHLLLEESDMNYKDLLKAFKKFDVKGVVVCESPIMEKDAVILKEFYNSL</sequence>
<evidence type="ECO:0000313" key="3">
    <source>
        <dbReference type="Proteomes" id="UP000886748"/>
    </source>
</evidence>
<dbReference type="GO" id="GO:0006284">
    <property type="term" value="P:base-excision repair"/>
    <property type="evidence" value="ECO:0007669"/>
    <property type="project" value="TreeGrafter"/>
</dbReference>
<dbReference type="GO" id="GO:0003677">
    <property type="term" value="F:DNA binding"/>
    <property type="evidence" value="ECO:0007669"/>
    <property type="project" value="InterPro"/>
</dbReference>
<comment type="caution">
    <text evidence="2">The sequence shown here is derived from an EMBL/GenBank/DDBJ whole genome shotgun (WGS) entry which is preliminary data.</text>
</comment>
<reference evidence="2" key="2">
    <citation type="journal article" date="2021" name="PeerJ">
        <title>Extensive microbial diversity within the chicken gut microbiome revealed by metagenomics and culture.</title>
        <authorList>
            <person name="Gilroy R."/>
            <person name="Ravi A."/>
            <person name="Getino M."/>
            <person name="Pursley I."/>
            <person name="Horton D.L."/>
            <person name="Alikhan N.F."/>
            <person name="Baker D."/>
            <person name="Gharbi K."/>
            <person name="Hall N."/>
            <person name="Watson M."/>
            <person name="Adriaenssens E.M."/>
            <person name="Foster-Nyarko E."/>
            <person name="Jarju S."/>
            <person name="Secka A."/>
            <person name="Antonio M."/>
            <person name="Oren A."/>
            <person name="Chaudhuri R.R."/>
            <person name="La Ragione R."/>
            <person name="Hildebrand F."/>
            <person name="Pallen M.J."/>
        </authorList>
    </citation>
    <scope>NUCLEOTIDE SEQUENCE</scope>
    <source>
        <strain evidence="2">CHK154-7741</strain>
    </source>
</reference>
<accession>A0A9D1N1Z9</accession>
<evidence type="ECO:0000313" key="2">
    <source>
        <dbReference type="EMBL" id="HIU93211.1"/>
    </source>
</evidence>
<reference evidence="2" key="1">
    <citation type="submission" date="2020-10" db="EMBL/GenBank/DDBJ databases">
        <authorList>
            <person name="Gilroy R."/>
        </authorList>
    </citation>
    <scope>NUCLEOTIDE SEQUENCE</scope>
    <source>
        <strain evidence="2">CHK154-7741</strain>
    </source>
</reference>
<dbReference type="Proteomes" id="UP000886748">
    <property type="component" value="Unassembled WGS sequence"/>
</dbReference>
<feature type="domain" description="Xylose isomerase-like TIM barrel" evidence="1">
    <location>
        <begin position="24"/>
        <end position="262"/>
    </location>
</feature>
<dbReference type="InterPro" id="IPR013022">
    <property type="entry name" value="Xyl_isomerase-like_TIM-brl"/>
</dbReference>
<organism evidence="2 3">
    <name type="scientific">Candidatus Limenecus avicola</name>
    <dbReference type="NCBI Taxonomy" id="2840847"/>
    <lineage>
        <taxon>Bacteria</taxon>
        <taxon>Bacillati</taxon>
        <taxon>Bacillota</taxon>
        <taxon>Clostridia</taxon>
        <taxon>Eubacteriales</taxon>
        <taxon>Clostridiaceae</taxon>
        <taxon>Clostridiaceae incertae sedis</taxon>
        <taxon>Candidatus Limenecus</taxon>
    </lineage>
</organism>
<dbReference type="SUPFAM" id="SSF51658">
    <property type="entry name" value="Xylose isomerase-like"/>
    <property type="match status" value="1"/>
</dbReference>
<dbReference type="GO" id="GO:0008081">
    <property type="term" value="F:phosphoric diester hydrolase activity"/>
    <property type="evidence" value="ECO:0007669"/>
    <property type="project" value="TreeGrafter"/>
</dbReference>
<dbReference type="Pfam" id="PF01261">
    <property type="entry name" value="AP_endonuc_2"/>
    <property type="match status" value="1"/>
</dbReference>
<dbReference type="AlphaFoldDB" id="A0A9D1N1Z9"/>
<dbReference type="SMART" id="SM00518">
    <property type="entry name" value="AP2Ec"/>
    <property type="match status" value="1"/>
</dbReference>
<dbReference type="PANTHER" id="PTHR21445:SF0">
    <property type="entry name" value="APURINIC-APYRIMIDINIC ENDONUCLEASE"/>
    <property type="match status" value="1"/>
</dbReference>
<dbReference type="FunFam" id="3.20.20.150:FF:000017">
    <property type="entry name" value="Endonuclease IV related protein"/>
    <property type="match status" value="1"/>
</dbReference>
<dbReference type="EMBL" id="DVOD01000063">
    <property type="protein sequence ID" value="HIU93211.1"/>
    <property type="molecule type" value="Genomic_DNA"/>
</dbReference>
<proteinExistence type="predicted"/>
<gene>
    <name evidence="2" type="ORF">IAD26_08785</name>
</gene>
<protein>
    <submittedName>
        <fullName evidence="2">TIM barrel protein</fullName>
    </submittedName>
</protein>
<dbReference type="PANTHER" id="PTHR21445">
    <property type="entry name" value="ENDONUCLEASE IV ENDODEOXYRIBONUCLEASE IV"/>
    <property type="match status" value="1"/>
</dbReference>